<dbReference type="InterPro" id="IPR025495">
    <property type="entry name" value="DUF4386"/>
</dbReference>
<proteinExistence type="predicted"/>
<sequence length="240" mass="26602">MTIKENTAMAKVEARNVKLSGILWLGSIVSVICSLALVIPNNLALNPLDMAGTFSAINQHPQLHILELVFDEISNLLTLLLAGSLFLGFRRISPTSALMASLLIATGAIVLIIHDMDNFTITWIAESYKNSGVTDKLILEKIGYSMILSAKWGVTIGANCIVLGVLLYVFLWARKQVIPKILGYVGVFCCLVAILASIPYWFDFSLEELGYNLYFPFMIWEIIIGIWFFRLNTPTGGDHD</sequence>
<feature type="transmembrane region" description="Helical" evidence="1">
    <location>
        <begin position="214"/>
        <end position="231"/>
    </location>
</feature>
<dbReference type="Proteomes" id="UP000218113">
    <property type="component" value="Unassembled WGS sequence"/>
</dbReference>
<feature type="transmembrane region" description="Helical" evidence="1">
    <location>
        <begin position="73"/>
        <end position="89"/>
    </location>
</feature>
<evidence type="ECO:0008006" key="4">
    <source>
        <dbReference type="Google" id="ProtNLM"/>
    </source>
</evidence>
<evidence type="ECO:0000313" key="3">
    <source>
        <dbReference type="Proteomes" id="UP000218113"/>
    </source>
</evidence>
<evidence type="ECO:0000256" key="1">
    <source>
        <dbReference type="SAM" id="Phobius"/>
    </source>
</evidence>
<gene>
    <name evidence="2" type="ORF">COB67_03790</name>
</gene>
<reference evidence="3" key="1">
    <citation type="submission" date="2017-08" db="EMBL/GenBank/DDBJ databases">
        <title>A dynamic microbial community with high functional redundancy inhabits the cold, oxic subseafloor aquifer.</title>
        <authorList>
            <person name="Tully B.J."/>
            <person name="Wheat C.G."/>
            <person name="Glazer B.T."/>
            <person name="Huber J.A."/>
        </authorList>
    </citation>
    <scope>NUCLEOTIDE SEQUENCE [LARGE SCALE GENOMIC DNA]</scope>
</reference>
<dbReference type="AlphaFoldDB" id="A0A2A4T9D6"/>
<feature type="transmembrane region" description="Helical" evidence="1">
    <location>
        <begin position="21"/>
        <end position="39"/>
    </location>
</feature>
<keyword evidence="1" id="KW-1133">Transmembrane helix</keyword>
<feature type="transmembrane region" description="Helical" evidence="1">
    <location>
        <begin position="152"/>
        <end position="172"/>
    </location>
</feature>
<dbReference type="EMBL" id="NVSR01000012">
    <property type="protein sequence ID" value="PCI29607.1"/>
    <property type="molecule type" value="Genomic_DNA"/>
</dbReference>
<evidence type="ECO:0000313" key="2">
    <source>
        <dbReference type="EMBL" id="PCI29607.1"/>
    </source>
</evidence>
<protein>
    <recommendedName>
        <fullName evidence="4">DUF4386 domain-containing protein</fullName>
    </recommendedName>
</protein>
<comment type="caution">
    <text evidence="2">The sequence shown here is derived from an EMBL/GenBank/DDBJ whole genome shotgun (WGS) entry which is preliminary data.</text>
</comment>
<name>A0A2A4T9D6_9DELT</name>
<organism evidence="2 3">
    <name type="scientific">SAR324 cluster bacterium</name>
    <dbReference type="NCBI Taxonomy" id="2024889"/>
    <lineage>
        <taxon>Bacteria</taxon>
        <taxon>Deltaproteobacteria</taxon>
        <taxon>SAR324 cluster</taxon>
    </lineage>
</organism>
<feature type="transmembrane region" description="Helical" evidence="1">
    <location>
        <begin position="181"/>
        <end position="202"/>
    </location>
</feature>
<feature type="transmembrane region" description="Helical" evidence="1">
    <location>
        <begin position="96"/>
        <end position="114"/>
    </location>
</feature>
<keyword evidence="1" id="KW-0472">Membrane</keyword>
<keyword evidence="1" id="KW-0812">Transmembrane</keyword>
<dbReference type="Pfam" id="PF14329">
    <property type="entry name" value="DUF4386"/>
    <property type="match status" value="1"/>
</dbReference>
<accession>A0A2A4T9D6</accession>